<organism evidence="5 6">
    <name type="scientific">Metaclostridioides mangenotii</name>
    <dbReference type="NCBI Taxonomy" id="1540"/>
    <lineage>
        <taxon>Bacteria</taxon>
        <taxon>Bacillati</taxon>
        <taxon>Bacillota</taxon>
        <taxon>Clostridia</taxon>
        <taxon>Peptostreptococcales</taxon>
        <taxon>Peptostreptococcaceae</taxon>
        <taxon>Metaclostridioides</taxon>
    </lineage>
</organism>
<dbReference type="PROSITE" id="PS50943">
    <property type="entry name" value="HTH_CROC1"/>
    <property type="match status" value="1"/>
</dbReference>
<dbReference type="Gene3D" id="2.60.120.10">
    <property type="entry name" value="Jelly Rolls"/>
    <property type="match status" value="1"/>
</dbReference>
<dbReference type="SMART" id="SM00530">
    <property type="entry name" value="HTH_XRE"/>
    <property type="match status" value="1"/>
</dbReference>
<evidence type="ECO:0000256" key="1">
    <source>
        <dbReference type="ARBA" id="ARBA00023015"/>
    </source>
</evidence>
<comment type="caution">
    <text evidence="5">The sequence shown here is derived from an EMBL/GenBank/DDBJ whole genome shotgun (WGS) entry which is preliminary data.</text>
</comment>
<dbReference type="InterPro" id="IPR011051">
    <property type="entry name" value="RmlC_Cupin_sf"/>
</dbReference>
<dbReference type="PANTHER" id="PTHR46797">
    <property type="entry name" value="HTH-TYPE TRANSCRIPTIONAL REGULATOR"/>
    <property type="match status" value="1"/>
</dbReference>
<evidence type="ECO:0000256" key="3">
    <source>
        <dbReference type="ARBA" id="ARBA00023163"/>
    </source>
</evidence>
<dbReference type="CDD" id="cd02209">
    <property type="entry name" value="cupin_XRE_C"/>
    <property type="match status" value="1"/>
</dbReference>
<protein>
    <submittedName>
        <fullName evidence="5">Transcriptional regulator with XRE-family HTH domain</fullName>
    </submittedName>
</protein>
<dbReference type="Proteomes" id="UP000767291">
    <property type="component" value="Unassembled WGS sequence"/>
</dbReference>
<gene>
    <name evidence="5" type="ORF">J2Z43_002453</name>
</gene>
<dbReference type="Gene3D" id="1.10.260.40">
    <property type="entry name" value="lambda repressor-like DNA-binding domains"/>
    <property type="match status" value="1"/>
</dbReference>
<proteinExistence type="predicted"/>
<dbReference type="CDD" id="cd00093">
    <property type="entry name" value="HTH_XRE"/>
    <property type="match status" value="1"/>
</dbReference>
<dbReference type="PANTHER" id="PTHR46797:SF23">
    <property type="entry name" value="HTH-TYPE TRANSCRIPTIONAL REGULATOR SUTR"/>
    <property type="match status" value="1"/>
</dbReference>
<evidence type="ECO:0000259" key="4">
    <source>
        <dbReference type="PROSITE" id="PS50943"/>
    </source>
</evidence>
<dbReference type="SUPFAM" id="SSF47413">
    <property type="entry name" value="lambda repressor-like DNA-binding domains"/>
    <property type="match status" value="1"/>
</dbReference>
<dbReference type="InterPro" id="IPR014710">
    <property type="entry name" value="RmlC-like_jellyroll"/>
</dbReference>
<dbReference type="InterPro" id="IPR001387">
    <property type="entry name" value="Cro/C1-type_HTH"/>
</dbReference>
<keyword evidence="3" id="KW-0804">Transcription</keyword>
<keyword evidence="1" id="KW-0805">Transcription regulation</keyword>
<keyword evidence="6" id="KW-1185">Reference proteome</keyword>
<dbReference type="Pfam" id="PF01381">
    <property type="entry name" value="HTH_3"/>
    <property type="match status" value="1"/>
</dbReference>
<feature type="domain" description="HTH cro/C1-type" evidence="4">
    <location>
        <begin position="11"/>
        <end position="65"/>
    </location>
</feature>
<dbReference type="Pfam" id="PF07883">
    <property type="entry name" value="Cupin_2"/>
    <property type="match status" value="1"/>
</dbReference>
<dbReference type="EMBL" id="JAGGJX010000006">
    <property type="protein sequence ID" value="MBP1856051.1"/>
    <property type="molecule type" value="Genomic_DNA"/>
</dbReference>
<accession>A0ABS4EDP1</accession>
<dbReference type="SUPFAM" id="SSF51182">
    <property type="entry name" value="RmlC-like cupins"/>
    <property type="match status" value="1"/>
</dbReference>
<evidence type="ECO:0000313" key="5">
    <source>
        <dbReference type="EMBL" id="MBP1856051.1"/>
    </source>
</evidence>
<dbReference type="RefSeq" id="WP_209457418.1">
    <property type="nucleotide sequence ID" value="NZ_BAAACS010000016.1"/>
</dbReference>
<dbReference type="InterPro" id="IPR013096">
    <property type="entry name" value="Cupin_2"/>
</dbReference>
<name>A0ABS4EDP1_9FIRM</name>
<evidence type="ECO:0000313" key="6">
    <source>
        <dbReference type="Proteomes" id="UP000767291"/>
    </source>
</evidence>
<reference evidence="5 6" key="1">
    <citation type="submission" date="2021-03" db="EMBL/GenBank/DDBJ databases">
        <title>Genomic Encyclopedia of Type Strains, Phase IV (KMG-IV): sequencing the most valuable type-strain genomes for metagenomic binning, comparative biology and taxonomic classification.</title>
        <authorList>
            <person name="Goeker M."/>
        </authorList>
    </citation>
    <scope>NUCLEOTIDE SEQUENCE [LARGE SCALE GENOMIC DNA]</scope>
    <source>
        <strain evidence="5 6">DSM 1289</strain>
    </source>
</reference>
<evidence type="ECO:0000256" key="2">
    <source>
        <dbReference type="ARBA" id="ARBA00023125"/>
    </source>
</evidence>
<dbReference type="InterPro" id="IPR050807">
    <property type="entry name" value="TransReg_Diox_bact_type"/>
</dbReference>
<keyword evidence="2" id="KW-0238">DNA-binding</keyword>
<dbReference type="InterPro" id="IPR010982">
    <property type="entry name" value="Lambda_DNA-bd_dom_sf"/>
</dbReference>
<sequence length="183" mass="20959">MNINFIIAENLKTLRIERNLSLGQLAELSGISKVMLSQIEKGDTNPTINTLWKIANGLKVSYTSLLEQKEHDTYVIRKRDIEAQLTEEGHYRVYCYYTSTPYRNFELFQIEIDEGYSYKSVGHSNKSQEYIMVLEGELTLEVNNKTYKLTPDDSISFSASSQHIYVNSGRGTLKATITNFYSA</sequence>